<gene>
    <name evidence="6" type="ORF">MF646_14095</name>
</gene>
<evidence type="ECO:0000256" key="4">
    <source>
        <dbReference type="ARBA" id="ARBA00023136"/>
    </source>
</evidence>
<dbReference type="PANTHER" id="PTHR10361">
    <property type="entry name" value="SODIUM-BILE ACID COTRANSPORTER"/>
    <property type="match status" value="1"/>
</dbReference>
<protein>
    <submittedName>
        <fullName evidence="6">Bile acid:sodium symporter family protein</fullName>
    </submittedName>
</protein>
<dbReference type="PANTHER" id="PTHR10361:SF28">
    <property type="entry name" value="P3 PROTEIN-RELATED"/>
    <property type="match status" value="1"/>
</dbReference>
<evidence type="ECO:0000313" key="6">
    <source>
        <dbReference type="EMBL" id="MCL7748257.1"/>
    </source>
</evidence>
<dbReference type="Pfam" id="PF01758">
    <property type="entry name" value="SBF"/>
    <property type="match status" value="1"/>
</dbReference>
<feature type="transmembrane region" description="Helical" evidence="5">
    <location>
        <begin position="37"/>
        <end position="55"/>
    </location>
</feature>
<dbReference type="InterPro" id="IPR004710">
    <property type="entry name" value="Bilac:Na_transpt"/>
</dbReference>
<feature type="transmembrane region" description="Helical" evidence="5">
    <location>
        <begin position="161"/>
        <end position="182"/>
    </location>
</feature>
<keyword evidence="3 5" id="KW-1133">Transmembrane helix</keyword>
<dbReference type="EMBL" id="JAKRYL010000014">
    <property type="protein sequence ID" value="MCL7748257.1"/>
    <property type="molecule type" value="Genomic_DNA"/>
</dbReference>
<proteinExistence type="predicted"/>
<dbReference type="RefSeq" id="WP_250097146.1">
    <property type="nucleotide sequence ID" value="NZ_JAKRYL010000014.1"/>
</dbReference>
<feature type="transmembrane region" description="Helical" evidence="5">
    <location>
        <begin position="223"/>
        <end position="244"/>
    </location>
</feature>
<feature type="transmembrane region" description="Helical" evidence="5">
    <location>
        <begin position="12"/>
        <end position="31"/>
    </location>
</feature>
<name>A0A9X2CU21_9BACI</name>
<accession>A0A9X2CU21</accession>
<reference evidence="6" key="1">
    <citation type="submission" date="2022-02" db="EMBL/GenBank/DDBJ databases">
        <title>Halalkalibacter sp. nov. isolated from Lonar Lake, India.</title>
        <authorList>
            <person name="Joshi A."/>
            <person name="Thite S."/>
            <person name="Lodha T."/>
        </authorList>
    </citation>
    <scope>NUCLEOTIDE SEQUENCE</scope>
    <source>
        <strain evidence="6">MEB205</strain>
    </source>
</reference>
<keyword evidence="7" id="KW-1185">Reference proteome</keyword>
<sequence>MIQTINQHLEKAMPFITPSSVVLGLVLSNYIQSWVAFVPWVFAFITLSSSIGVRIEKIKTAIIHPKPIFLSLGIIQLLMPFIAFLLGHLFFPNDYLTVVGLIIAFIIPTGVISLMWVSIYKGNSSVSLLIVLVNTLLAPFVIPFSLHLLVGASIDINTWSLMSNLFLMIVIPSLLGIALNYIPALKTKDVKGTLAPFSKFGLFFVIAVNSSVAAPVLSFDWKLISIAIIVFCIASLGYLLGVVLGRLLKFENDVIISLLFNSGMRNISVGATIAILYFPAPVSVPIVLGTLFQQTLAAFYGRILSNYLQKKEQDQKQYKLVN</sequence>
<feature type="transmembrane region" description="Helical" evidence="5">
    <location>
        <begin position="194"/>
        <end position="217"/>
    </location>
</feature>
<evidence type="ECO:0000256" key="3">
    <source>
        <dbReference type="ARBA" id="ARBA00022989"/>
    </source>
</evidence>
<dbReference type="Gene3D" id="1.20.1530.20">
    <property type="match status" value="1"/>
</dbReference>
<keyword evidence="2 5" id="KW-0812">Transmembrane</keyword>
<keyword evidence="4 5" id="KW-0472">Membrane</keyword>
<comment type="caution">
    <text evidence="6">The sequence shown here is derived from an EMBL/GenBank/DDBJ whole genome shotgun (WGS) entry which is preliminary data.</text>
</comment>
<evidence type="ECO:0000256" key="1">
    <source>
        <dbReference type="ARBA" id="ARBA00004141"/>
    </source>
</evidence>
<feature type="transmembrane region" description="Helical" evidence="5">
    <location>
        <begin position="256"/>
        <end position="278"/>
    </location>
</feature>
<comment type="subcellular location">
    <subcellularLocation>
        <location evidence="1">Membrane</location>
        <topology evidence="1">Multi-pass membrane protein</topology>
    </subcellularLocation>
</comment>
<evidence type="ECO:0000313" key="7">
    <source>
        <dbReference type="Proteomes" id="UP001139150"/>
    </source>
</evidence>
<organism evidence="6 7">
    <name type="scientific">Halalkalibacter alkaliphilus</name>
    <dbReference type="NCBI Taxonomy" id="2917993"/>
    <lineage>
        <taxon>Bacteria</taxon>
        <taxon>Bacillati</taxon>
        <taxon>Bacillota</taxon>
        <taxon>Bacilli</taxon>
        <taxon>Bacillales</taxon>
        <taxon>Bacillaceae</taxon>
        <taxon>Halalkalibacter</taxon>
    </lineage>
</organism>
<dbReference type="AlphaFoldDB" id="A0A9X2CU21"/>
<dbReference type="InterPro" id="IPR038770">
    <property type="entry name" value="Na+/solute_symporter_sf"/>
</dbReference>
<dbReference type="GO" id="GO:0016020">
    <property type="term" value="C:membrane"/>
    <property type="evidence" value="ECO:0007669"/>
    <property type="project" value="UniProtKB-SubCell"/>
</dbReference>
<evidence type="ECO:0000256" key="5">
    <source>
        <dbReference type="SAM" id="Phobius"/>
    </source>
</evidence>
<evidence type="ECO:0000256" key="2">
    <source>
        <dbReference type="ARBA" id="ARBA00022692"/>
    </source>
</evidence>
<dbReference type="InterPro" id="IPR002657">
    <property type="entry name" value="BilAc:Na_symport/Acr3"/>
</dbReference>
<feature type="transmembrane region" description="Helical" evidence="5">
    <location>
        <begin position="67"/>
        <end position="91"/>
    </location>
</feature>
<feature type="transmembrane region" description="Helical" evidence="5">
    <location>
        <begin position="97"/>
        <end position="119"/>
    </location>
</feature>
<dbReference type="Proteomes" id="UP001139150">
    <property type="component" value="Unassembled WGS sequence"/>
</dbReference>
<feature type="transmembrane region" description="Helical" evidence="5">
    <location>
        <begin position="126"/>
        <end position="149"/>
    </location>
</feature>